<dbReference type="PANTHER" id="PTHR30250:SF11">
    <property type="entry name" value="O-ANTIGEN TRANSPORTER-RELATED"/>
    <property type="match status" value="1"/>
</dbReference>
<feature type="transmembrane region" description="Helical" evidence="6">
    <location>
        <begin position="242"/>
        <end position="269"/>
    </location>
</feature>
<sequence length="448" mass="50962">METMTPTKKHLNQENMTDIKVLKEKLRGSNLMKGFAATFLGSGASKVLLVLTTFLCSNLLSKGEFGEFSFVRNTLNVILCICALNFSSLCTKFTTEAKFSIESLHRLFLLFLFSFFICAIIGFFLVVAPESFLLNIFSTAFVVKFFRISGLLLPFFMLEPLFEGIMRGLKKFKLIGLLQTASSVFYLLVVFIGIKQGGLTGAMYGVILYYLLYALISFFVINRLCSVRKICYRLNGFYKQGGALLTMILPIFFMSFIEAPTLWIAQVILSKSESMGAIGSMTAMMQVRNLAMLIPGYFTNTYLAFAGELNAQQKYSEYYSQFSRIERSYFIIGIILFLFLSLLSQPILFLYGKEYVLDWPVMIISNIGIPIVMLASLYRVDLILKDHQAYLFVVSLVWNVAWIVIMFVMIKLSMAPLYSFFISQNIAAFIFVVLLYRGYNKDKVIKLI</sequence>
<evidence type="ECO:0000256" key="6">
    <source>
        <dbReference type="SAM" id="Phobius"/>
    </source>
</evidence>
<organism evidence="7 8">
    <name type="scientific">Xylanibacter ruminicola</name>
    <name type="common">Prevotella ruminicola</name>
    <dbReference type="NCBI Taxonomy" id="839"/>
    <lineage>
        <taxon>Bacteria</taxon>
        <taxon>Pseudomonadati</taxon>
        <taxon>Bacteroidota</taxon>
        <taxon>Bacteroidia</taxon>
        <taxon>Bacteroidales</taxon>
        <taxon>Prevotellaceae</taxon>
        <taxon>Xylanibacter</taxon>
    </lineage>
</organism>
<feature type="transmembrane region" description="Helical" evidence="6">
    <location>
        <begin position="357"/>
        <end position="378"/>
    </location>
</feature>
<dbReference type="AlphaFoldDB" id="A0A1H4C476"/>
<feature type="transmembrane region" description="Helical" evidence="6">
    <location>
        <begin position="390"/>
        <end position="410"/>
    </location>
</feature>
<protein>
    <submittedName>
        <fullName evidence="7">Membrane protein involved in the export of O-antigen and teichoic acid</fullName>
    </submittedName>
</protein>
<evidence type="ECO:0000256" key="4">
    <source>
        <dbReference type="ARBA" id="ARBA00022989"/>
    </source>
</evidence>
<accession>A0A1H4C476</accession>
<feature type="transmembrane region" description="Helical" evidence="6">
    <location>
        <begin position="200"/>
        <end position="221"/>
    </location>
</feature>
<feature type="transmembrane region" description="Helical" evidence="6">
    <location>
        <begin position="107"/>
        <end position="126"/>
    </location>
</feature>
<gene>
    <name evidence="7" type="ORF">SAMN05216462_1761</name>
</gene>
<feature type="transmembrane region" description="Helical" evidence="6">
    <location>
        <begin position="328"/>
        <end position="351"/>
    </location>
</feature>
<feature type="transmembrane region" description="Helical" evidence="6">
    <location>
        <begin position="35"/>
        <end position="55"/>
    </location>
</feature>
<dbReference type="OrthoDB" id="1224790at2"/>
<evidence type="ECO:0000256" key="1">
    <source>
        <dbReference type="ARBA" id="ARBA00004651"/>
    </source>
</evidence>
<feature type="transmembrane region" description="Helical" evidence="6">
    <location>
        <begin position="174"/>
        <end position="194"/>
    </location>
</feature>
<reference evidence="7 8" key="1">
    <citation type="submission" date="2016-10" db="EMBL/GenBank/DDBJ databases">
        <authorList>
            <person name="de Groot N.N."/>
        </authorList>
    </citation>
    <scope>NUCLEOTIDE SEQUENCE [LARGE SCALE GENOMIC DNA]</scope>
    <source>
        <strain evidence="7 8">D31d</strain>
    </source>
</reference>
<evidence type="ECO:0000256" key="3">
    <source>
        <dbReference type="ARBA" id="ARBA00022692"/>
    </source>
</evidence>
<evidence type="ECO:0000256" key="2">
    <source>
        <dbReference type="ARBA" id="ARBA00022475"/>
    </source>
</evidence>
<evidence type="ECO:0000313" key="7">
    <source>
        <dbReference type="EMBL" id="SEA55179.1"/>
    </source>
</evidence>
<keyword evidence="3 6" id="KW-0812">Transmembrane</keyword>
<dbReference type="GO" id="GO:0005886">
    <property type="term" value="C:plasma membrane"/>
    <property type="evidence" value="ECO:0007669"/>
    <property type="project" value="UniProtKB-SubCell"/>
</dbReference>
<keyword evidence="5 6" id="KW-0472">Membrane</keyword>
<evidence type="ECO:0000256" key="5">
    <source>
        <dbReference type="ARBA" id="ARBA00023136"/>
    </source>
</evidence>
<dbReference type="EMBL" id="FNRF01000003">
    <property type="protein sequence ID" value="SEA55179.1"/>
    <property type="molecule type" value="Genomic_DNA"/>
</dbReference>
<evidence type="ECO:0000313" key="8">
    <source>
        <dbReference type="Proteomes" id="UP000182257"/>
    </source>
</evidence>
<proteinExistence type="predicted"/>
<feature type="transmembrane region" description="Helical" evidence="6">
    <location>
        <begin position="289"/>
        <end position="307"/>
    </location>
</feature>
<keyword evidence="4 6" id="KW-1133">Transmembrane helix</keyword>
<feature type="transmembrane region" description="Helical" evidence="6">
    <location>
        <begin position="416"/>
        <end position="436"/>
    </location>
</feature>
<dbReference type="PANTHER" id="PTHR30250">
    <property type="entry name" value="PST FAMILY PREDICTED COLANIC ACID TRANSPORTER"/>
    <property type="match status" value="1"/>
</dbReference>
<feature type="transmembrane region" description="Helical" evidence="6">
    <location>
        <begin position="75"/>
        <end position="95"/>
    </location>
</feature>
<name>A0A1H4C476_XYLRU</name>
<keyword evidence="2" id="KW-1003">Cell membrane</keyword>
<comment type="subcellular location">
    <subcellularLocation>
        <location evidence="1">Cell membrane</location>
        <topology evidence="1">Multi-pass membrane protein</topology>
    </subcellularLocation>
</comment>
<dbReference type="Proteomes" id="UP000182257">
    <property type="component" value="Unassembled WGS sequence"/>
</dbReference>
<dbReference type="InterPro" id="IPR050833">
    <property type="entry name" value="Poly_Biosynth_Transport"/>
</dbReference>